<feature type="domain" description="OmpA-like" evidence="6">
    <location>
        <begin position="487"/>
        <end position="604"/>
    </location>
</feature>
<feature type="compositionally biased region" description="Basic and acidic residues" evidence="5">
    <location>
        <begin position="587"/>
        <end position="602"/>
    </location>
</feature>
<evidence type="ECO:0000313" key="7">
    <source>
        <dbReference type="EMBL" id="MFD1340906.1"/>
    </source>
</evidence>
<comment type="subcellular location">
    <subcellularLocation>
        <location evidence="1">Cell outer membrane</location>
    </subcellularLocation>
</comment>
<proteinExistence type="predicted"/>
<evidence type="ECO:0000259" key="6">
    <source>
        <dbReference type="PROSITE" id="PS51123"/>
    </source>
</evidence>
<dbReference type="InterPro" id="IPR050330">
    <property type="entry name" value="Bact_OuterMem_StrucFunc"/>
</dbReference>
<dbReference type="Pfam" id="PF00691">
    <property type="entry name" value="OmpA"/>
    <property type="match status" value="1"/>
</dbReference>
<evidence type="ECO:0000313" key="8">
    <source>
        <dbReference type="Proteomes" id="UP001597135"/>
    </source>
</evidence>
<dbReference type="InterPro" id="IPR006665">
    <property type="entry name" value="OmpA-like"/>
</dbReference>
<comment type="caution">
    <text evidence="7">The sequence shown here is derived from an EMBL/GenBank/DDBJ whole genome shotgun (WGS) entry which is preliminary data.</text>
</comment>
<keyword evidence="8" id="KW-1185">Reference proteome</keyword>
<gene>
    <name evidence="7" type="ORF">ACFQ4E_00555</name>
</gene>
<name>A0ABW3ZCW1_9RHOB</name>
<dbReference type="EMBL" id="JBHTMU010000001">
    <property type="protein sequence ID" value="MFD1340906.1"/>
    <property type="molecule type" value="Genomic_DNA"/>
</dbReference>
<protein>
    <submittedName>
        <fullName evidence="7">OmpA family protein</fullName>
    </submittedName>
</protein>
<organism evidence="7 8">
    <name type="scientific">Litorisediminicola beolgyonensis</name>
    <dbReference type="NCBI Taxonomy" id="1173614"/>
    <lineage>
        <taxon>Bacteria</taxon>
        <taxon>Pseudomonadati</taxon>
        <taxon>Pseudomonadota</taxon>
        <taxon>Alphaproteobacteria</taxon>
        <taxon>Rhodobacterales</taxon>
        <taxon>Paracoccaceae</taxon>
        <taxon>Litorisediminicola</taxon>
    </lineage>
</organism>
<dbReference type="Proteomes" id="UP001597135">
    <property type="component" value="Unassembled WGS sequence"/>
</dbReference>
<evidence type="ECO:0000256" key="2">
    <source>
        <dbReference type="ARBA" id="ARBA00023136"/>
    </source>
</evidence>
<dbReference type="RefSeq" id="WP_386800965.1">
    <property type="nucleotide sequence ID" value="NZ_JBHTMU010000001.1"/>
</dbReference>
<dbReference type="PROSITE" id="PS51123">
    <property type="entry name" value="OMPA_2"/>
    <property type="match status" value="1"/>
</dbReference>
<reference evidence="8" key="1">
    <citation type="journal article" date="2019" name="Int. J. Syst. Evol. Microbiol.">
        <title>The Global Catalogue of Microorganisms (GCM) 10K type strain sequencing project: providing services to taxonomists for standard genome sequencing and annotation.</title>
        <authorList>
            <consortium name="The Broad Institute Genomics Platform"/>
            <consortium name="The Broad Institute Genome Sequencing Center for Infectious Disease"/>
            <person name="Wu L."/>
            <person name="Ma J."/>
        </authorList>
    </citation>
    <scope>NUCLEOTIDE SEQUENCE [LARGE SCALE GENOMIC DNA]</scope>
    <source>
        <strain evidence="8">CCUG 62953</strain>
    </source>
</reference>
<evidence type="ECO:0000256" key="4">
    <source>
        <dbReference type="PROSITE-ProRule" id="PRU00473"/>
    </source>
</evidence>
<dbReference type="Gene3D" id="3.30.1330.60">
    <property type="entry name" value="OmpA-like domain"/>
    <property type="match status" value="1"/>
</dbReference>
<dbReference type="PANTHER" id="PTHR30329">
    <property type="entry name" value="STATOR ELEMENT OF FLAGELLAR MOTOR COMPLEX"/>
    <property type="match status" value="1"/>
</dbReference>
<accession>A0ABW3ZCW1</accession>
<feature type="region of interest" description="Disordered" evidence="5">
    <location>
        <begin position="579"/>
        <end position="622"/>
    </location>
</feature>
<evidence type="ECO:0000256" key="5">
    <source>
        <dbReference type="SAM" id="MobiDB-lite"/>
    </source>
</evidence>
<keyword evidence="3" id="KW-0998">Cell outer membrane</keyword>
<evidence type="ECO:0000256" key="3">
    <source>
        <dbReference type="ARBA" id="ARBA00023237"/>
    </source>
</evidence>
<dbReference type="PRINTS" id="PR01021">
    <property type="entry name" value="OMPADOMAIN"/>
</dbReference>
<evidence type="ECO:0000256" key="1">
    <source>
        <dbReference type="ARBA" id="ARBA00004442"/>
    </source>
</evidence>
<dbReference type="SUPFAM" id="SSF103088">
    <property type="entry name" value="OmpA-like"/>
    <property type="match status" value="1"/>
</dbReference>
<keyword evidence="2 4" id="KW-0472">Membrane</keyword>
<dbReference type="CDD" id="cd07185">
    <property type="entry name" value="OmpA_C-like"/>
    <property type="match status" value="1"/>
</dbReference>
<dbReference type="Gene3D" id="3.40.1520.20">
    <property type="match status" value="2"/>
</dbReference>
<sequence length="622" mass="66437">MRLSSLSILAGTFLAAAGLSVVAASVVARMVEESSLLSVANAMEREGLDWVELDANGLQVFVIGTAPTEADRFRAISVAGRIVDAARVIDETQTQEAERIRPPEFSIELLRNDKGLSLIGLVPAAFDRERLLEDLRSEIGQDAEISDFLETADFPEPEHWQDSIDMALRALDAFDRAKISVAAGDVLVKAMAESAAGRRQIERDLQAARPDAVRLSLDIAAPRPVITPFSLRFVLDEVGPHFDACAADSESAQAQIRAAATRAGVTGTPGCVIGLGVPAPSWGSAAAMAIDALTEIGGGSVTFSNADVSFVAAEGTPPELFDEVVGKLENALPAPFLLDAVLPQPPEAPTDLGPPEFTASLSPEGLVQLRGRIASEKARETAATYARARFASDSVTMGARVDETLNASWQARVLAGIEALARLNSGAVTVTPDEIAVTGKTGNTEASAEIATLLSDQLGSDTYDINVEYVEKLDPSLGIPPPEECVKQIREIVGARKITFEPGSATLDPSADEILDGIAELLKLCGEFPLEIQGHTDSQGREIMNQQLSQQRAESVLTALRDRRVLTAAYRARGYGEERPIASNESEDGREQNRRIEFRLYEEQSAEAAADGDAEQERPANE</sequence>
<dbReference type="InterPro" id="IPR036737">
    <property type="entry name" value="OmpA-like_sf"/>
</dbReference>
<dbReference type="PANTHER" id="PTHR30329:SF21">
    <property type="entry name" value="LIPOPROTEIN YIAD-RELATED"/>
    <property type="match status" value="1"/>
</dbReference>
<dbReference type="InterPro" id="IPR006664">
    <property type="entry name" value="OMP_bac"/>
</dbReference>